<evidence type="ECO:0000259" key="2">
    <source>
        <dbReference type="SMART" id="SM00829"/>
    </source>
</evidence>
<feature type="domain" description="Enoyl reductase (ER)" evidence="2">
    <location>
        <begin position="31"/>
        <end position="377"/>
    </location>
</feature>
<protein>
    <recommendedName>
        <fullName evidence="2">Enoyl reductase (ER) domain-containing protein</fullName>
    </recommendedName>
</protein>
<keyword evidence="4" id="KW-1185">Reference proteome</keyword>
<evidence type="ECO:0000313" key="4">
    <source>
        <dbReference type="Proteomes" id="UP001175261"/>
    </source>
</evidence>
<dbReference type="CDD" id="cd08276">
    <property type="entry name" value="MDR7"/>
    <property type="match status" value="1"/>
</dbReference>
<gene>
    <name evidence="3" type="ORF">NLU13_4412</name>
</gene>
<dbReference type="InterPro" id="IPR013154">
    <property type="entry name" value="ADH-like_N"/>
</dbReference>
<dbReference type="SMART" id="SM00829">
    <property type="entry name" value="PKS_ER"/>
    <property type="match status" value="1"/>
</dbReference>
<reference evidence="3" key="1">
    <citation type="submission" date="2022-10" db="EMBL/GenBank/DDBJ databases">
        <title>Determination and structural analysis of whole genome sequence of Sarocladium strictum F4-1.</title>
        <authorList>
            <person name="Hu L."/>
            <person name="Jiang Y."/>
        </authorList>
    </citation>
    <scope>NUCLEOTIDE SEQUENCE</scope>
    <source>
        <strain evidence="3">F4-1</strain>
    </source>
</reference>
<accession>A0AA39GLE2</accession>
<feature type="region of interest" description="Disordered" evidence="1">
    <location>
        <begin position="1"/>
        <end position="39"/>
    </location>
</feature>
<dbReference type="Pfam" id="PF00107">
    <property type="entry name" value="ADH_zinc_N"/>
    <property type="match status" value="1"/>
</dbReference>
<evidence type="ECO:0000256" key="1">
    <source>
        <dbReference type="SAM" id="MobiDB-lite"/>
    </source>
</evidence>
<name>A0AA39GLE2_SARSR</name>
<dbReference type="SUPFAM" id="SSF51735">
    <property type="entry name" value="NAD(P)-binding Rossmann-fold domains"/>
    <property type="match status" value="1"/>
</dbReference>
<comment type="caution">
    <text evidence="3">The sequence shown here is derived from an EMBL/GenBank/DDBJ whole genome shotgun (WGS) entry which is preliminary data.</text>
</comment>
<dbReference type="InterPro" id="IPR020843">
    <property type="entry name" value="ER"/>
</dbReference>
<dbReference type="PANTHER" id="PTHR45033">
    <property type="match status" value="1"/>
</dbReference>
<dbReference type="Gene3D" id="3.40.50.720">
    <property type="entry name" value="NAD(P)-binding Rossmann-like Domain"/>
    <property type="match status" value="1"/>
</dbReference>
<dbReference type="Gene3D" id="3.90.180.10">
    <property type="entry name" value="Medium-chain alcohol dehydrogenases, catalytic domain"/>
    <property type="match status" value="1"/>
</dbReference>
<sequence length="380" mass="41359">MIGSLLGWGNTSAAVEKPSDKTKQWTTEQDGINKLRQDEIDTPRPKEGEVLVKIRSVSLNYRDLEVCKGSYGHDQAKRSPAPPLVPCSDMCGVVVESRSRALKNGTRVIALPYQTFLSSPMKESDLDSGLGMPLDGVMTEYRCFPAEAVVKAPDYLSDAEASCLPMASLAAWMSINGSQPIGDTTSGRNRKQTVVVQGTDGVALAGLQIAKASGFNTIVTASSEDSLERAQKDLQADHAINNRTHWEWSTPVLEMTDHAGADLIFETGGMRTLRKAFDCVAFGGTIACIGYTSGKGEQEDKAGDTNNMNVNTLAQKRNVILRGINGGGPRDRFEEMLGFYQKNEIRPIVAKEFNFEELREAMKLLDDGVEVFGNIVVKVS</sequence>
<dbReference type="InterPro" id="IPR011032">
    <property type="entry name" value="GroES-like_sf"/>
</dbReference>
<dbReference type="InterPro" id="IPR052711">
    <property type="entry name" value="Zinc_ADH-like"/>
</dbReference>
<dbReference type="SUPFAM" id="SSF50129">
    <property type="entry name" value="GroES-like"/>
    <property type="match status" value="1"/>
</dbReference>
<proteinExistence type="predicted"/>
<dbReference type="PANTHER" id="PTHR45033:SF1">
    <property type="entry name" value="OXIDOREDUCTASE (EUROFUNG)"/>
    <property type="match status" value="1"/>
</dbReference>
<evidence type="ECO:0000313" key="3">
    <source>
        <dbReference type="EMBL" id="KAK0388167.1"/>
    </source>
</evidence>
<dbReference type="EMBL" id="JAPDFR010000003">
    <property type="protein sequence ID" value="KAK0388167.1"/>
    <property type="molecule type" value="Genomic_DNA"/>
</dbReference>
<dbReference type="GO" id="GO:0016491">
    <property type="term" value="F:oxidoreductase activity"/>
    <property type="evidence" value="ECO:0007669"/>
    <property type="project" value="InterPro"/>
</dbReference>
<organism evidence="3 4">
    <name type="scientific">Sarocladium strictum</name>
    <name type="common">Black bundle disease fungus</name>
    <name type="synonym">Acremonium strictum</name>
    <dbReference type="NCBI Taxonomy" id="5046"/>
    <lineage>
        <taxon>Eukaryota</taxon>
        <taxon>Fungi</taxon>
        <taxon>Dikarya</taxon>
        <taxon>Ascomycota</taxon>
        <taxon>Pezizomycotina</taxon>
        <taxon>Sordariomycetes</taxon>
        <taxon>Hypocreomycetidae</taxon>
        <taxon>Hypocreales</taxon>
        <taxon>Sarocladiaceae</taxon>
        <taxon>Sarocladium</taxon>
    </lineage>
</organism>
<dbReference type="Pfam" id="PF08240">
    <property type="entry name" value="ADH_N"/>
    <property type="match status" value="1"/>
</dbReference>
<dbReference type="InterPro" id="IPR013149">
    <property type="entry name" value="ADH-like_C"/>
</dbReference>
<dbReference type="AlphaFoldDB" id="A0AA39GLE2"/>
<dbReference type="InterPro" id="IPR036291">
    <property type="entry name" value="NAD(P)-bd_dom_sf"/>
</dbReference>
<dbReference type="Proteomes" id="UP001175261">
    <property type="component" value="Unassembled WGS sequence"/>
</dbReference>